<evidence type="ECO:0000256" key="1">
    <source>
        <dbReference type="ARBA" id="ARBA00004173"/>
    </source>
</evidence>
<keyword evidence="9" id="KW-1185">Reference proteome</keyword>
<evidence type="ECO:0000256" key="3">
    <source>
        <dbReference type="ARBA" id="ARBA00022946"/>
    </source>
</evidence>
<evidence type="ECO:0000256" key="2">
    <source>
        <dbReference type="ARBA" id="ARBA00009360"/>
    </source>
</evidence>
<name>A0AAV8ZFN3_9CUCU</name>
<proteinExistence type="inferred from homology"/>
<gene>
    <name evidence="8" type="ORF">NQ318_018620</name>
</gene>
<dbReference type="PANTHER" id="PTHR13359:SF2">
    <property type="entry name" value="LARGE RIBOSOMAL SUBUNIT PROTEIN ML40"/>
    <property type="match status" value="1"/>
</dbReference>
<organism evidence="8 9">
    <name type="scientific">Aromia moschata</name>
    <dbReference type="NCBI Taxonomy" id="1265417"/>
    <lineage>
        <taxon>Eukaryota</taxon>
        <taxon>Metazoa</taxon>
        <taxon>Ecdysozoa</taxon>
        <taxon>Arthropoda</taxon>
        <taxon>Hexapoda</taxon>
        <taxon>Insecta</taxon>
        <taxon>Pterygota</taxon>
        <taxon>Neoptera</taxon>
        <taxon>Endopterygota</taxon>
        <taxon>Coleoptera</taxon>
        <taxon>Polyphaga</taxon>
        <taxon>Cucujiformia</taxon>
        <taxon>Chrysomeloidea</taxon>
        <taxon>Cerambycidae</taxon>
        <taxon>Cerambycinae</taxon>
        <taxon>Callichromatini</taxon>
        <taxon>Aromia</taxon>
    </lineage>
</organism>
<dbReference type="Gene3D" id="6.10.250.3440">
    <property type="match status" value="1"/>
</dbReference>
<accession>A0AAV8ZFN3</accession>
<evidence type="ECO:0000256" key="4">
    <source>
        <dbReference type="ARBA" id="ARBA00022980"/>
    </source>
</evidence>
<evidence type="ECO:0000256" key="6">
    <source>
        <dbReference type="ARBA" id="ARBA00023274"/>
    </source>
</evidence>
<dbReference type="GO" id="GO:0005762">
    <property type="term" value="C:mitochondrial large ribosomal subunit"/>
    <property type="evidence" value="ECO:0007669"/>
    <property type="project" value="InterPro"/>
</dbReference>
<comment type="similarity">
    <text evidence="2">Belongs to the mitochondrion-specific ribosomal protein mL40 family.</text>
</comment>
<keyword evidence="3" id="KW-0809">Transit peptide</keyword>
<evidence type="ECO:0000256" key="5">
    <source>
        <dbReference type="ARBA" id="ARBA00023128"/>
    </source>
</evidence>
<evidence type="ECO:0000313" key="9">
    <source>
        <dbReference type="Proteomes" id="UP001162162"/>
    </source>
</evidence>
<dbReference type="EMBL" id="JAPWTK010000001">
    <property type="protein sequence ID" value="KAJ8963155.1"/>
    <property type="molecule type" value="Genomic_DNA"/>
</dbReference>
<sequence>MWCQYKREQHLADLQMLDRILYSQQRALDELLKESEELYAEAVQSDFHLLPFNRDGPRETPPIEKYDAPDGDYLDVSKKW</sequence>
<evidence type="ECO:0000256" key="7">
    <source>
        <dbReference type="ARBA" id="ARBA00035192"/>
    </source>
</evidence>
<dbReference type="Pfam" id="PF09812">
    <property type="entry name" value="MRP-L28"/>
    <property type="match status" value="1"/>
</dbReference>
<dbReference type="PANTHER" id="PTHR13359">
    <property type="entry name" value="39S RIBOSOMAL PROTEIN L40, MITOCHONDRIAL"/>
    <property type="match status" value="1"/>
</dbReference>
<dbReference type="Proteomes" id="UP001162162">
    <property type="component" value="Unassembled WGS sequence"/>
</dbReference>
<protein>
    <recommendedName>
        <fullName evidence="7">Large ribosomal subunit protein mL40</fullName>
    </recommendedName>
</protein>
<evidence type="ECO:0000313" key="8">
    <source>
        <dbReference type="EMBL" id="KAJ8963155.1"/>
    </source>
</evidence>
<keyword evidence="4" id="KW-0689">Ribosomal protein</keyword>
<dbReference type="InterPro" id="IPR039145">
    <property type="entry name" value="Ribosomal_mL40_metazoa/plant"/>
</dbReference>
<comment type="caution">
    <text evidence="8">The sequence shown here is derived from an EMBL/GenBank/DDBJ whole genome shotgun (WGS) entry which is preliminary data.</text>
</comment>
<reference evidence="8" key="1">
    <citation type="journal article" date="2023" name="Insect Mol. Biol.">
        <title>Genome sequencing provides insights into the evolution of gene families encoding plant cell wall-degrading enzymes in longhorned beetles.</title>
        <authorList>
            <person name="Shin N.R."/>
            <person name="Okamura Y."/>
            <person name="Kirsch R."/>
            <person name="Pauchet Y."/>
        </authorList>
    </citation>
    <scope>NUCLEOTIDE SEQUENCE</scope>
    <source>
        <strain evidence="8">AMC_N1</strain>
    </source>
</reference>
<comment type="subcellular location">
    <subcellularLocation>
        <location evidence="1">Mitochondrion</location>
    </subcellularLocation>
</comment>
<keyword evidence="5" id="KW-0496">Mitochondrion</keyword>
<dbReference type="AlphaFoldDB" id="A0AAV8ZFN3"/>
<dbReference type="InterPro" id="IPR019192">
    <property type="entry name" value="Ribosomal_mL40"/>
</dbReference>
<keyword evidence="6" id="KW-0687">Ribonucleoprotein</keyword>